<reference evidence="4" key="1">
    <citation type="journal article" date="2010" name="Genomics">
        <title>Tracing phylogenomic events leading to diversity of Haemophilus influenzae and the emergence of Brazilian Purpuric Fever (BPF)-associated clones.</title>
        <authorList>
            <person name="Papazisi L."/>
            <person name="Ratnayake S."/>
            <person name="Remortel B.G."/>
            <person name="Bock G.R."/>
            <person name="Liang W."/>
            <person name="Saeed A.I."/>
            <person name="Liu J."/>
            <person name="Fleischmann R.D."/>
            <person name="Kilian M."/>
            <person name="Peterson S.N."/>
        </authorList>
    </citation>
    <scope>NUCLEOTIDE SEQUENCE [LARGE SCALE GENOMIC DNA]</scope>
    <source>
        <strain evidence="4">HK1212</strain>
    </source>
</reference>
<dbReference type="GO" id="GO:0005576">
    <property type="term" value="C:extracellular region"/>
    <property type="evidence" value="ECO:0007669"/>
    <property type="project" value="UniProtKB-SubCell"/>
</dbReference>
<keyword evidence="4" id="KW-0378">Hydrolase</keyword>
<keyword evidence="2" id="KW-0964">Secreted</keyword>
<proteinExistence type="predicted"/>
<accession>A0A7G2JXV0</accession>
<feature type="non-terminal residue" evidence="4">
    <location>
        <position position="1"/>
    </location>
</feature>
<dbReference type="InterPro" id="IPR012332">
    <property type="entry name" value="Autotransporter_pectin_lyase_C"/>
</dbReference>
<evidence type="ECO:0000313" key="4">
    <source>
        <dbReference type="EMBL" id="EFA27995.1"/>
    </source>
</evidence>
<dbReference type="GO" id="GO:0016787">
    <property type="term" value="F:hydrolase activity"/>
    <property type="evidence" value="ECO:0007669"/>
    <property type="project" value="UniProtKB-KW"/>
</dbReference>
<comment type="subcellular location">
    <subcellularLocation>
        <location evidence="1">Secreted</location>
    </subcellularLocation>
</comment>
<evidence type="ECO:0000256" key="1">
    <source>
        <dbReference type="ARBA" id="ARBA00004613"/>
    </source>
</evidence>
<protein>
    <submittedName>
        <fullName evidence="4">Adhesion and penetration protein</fullName>
        <ecNumber evidence="4">3.4.21.-</ecNumber>
    </submittedName>
</protein>
<dbReference type="InterPro" id="IPR011050">
    <property type="entry name" value="Pectin_lyase_fold/virulence"/>
</dbReference>
<dbReference type="Gene3D" id="2.160.20.20">
    <property type="match status" value="1"/>
</dbReference>
<dbReference type="PANTHER" id="PTHR12338">
    <property type="entry name" value="AUTOTRANSPORTER"/>
    <property type="match status" value="1"/>
</dbReference>
<dbReference type="PANTHER" id="PTHR12338:SF10">
    <property type="entry name" value="ADHESION AND PENETRATION PROTEIN AUTOTRANSPORTER"/>
    <property type="match status" value="1"/>
</dbReference>
<name>A0A7G2JXV0_HAEIF</name>
<comment type="caution">
    <text evidence="4">The sequence shown here is derived from an EMBL/GenBank/DDBJ whole genome shotgun (WGS) entry which is preliminary data.</text>
</comment>
<dbReference type="EC" id="3.4.21.-" evidence="4"/>
<dbReference type="AlphaFoldDB" id="A0A7G2JXV0"/>
<evidence type="ECO:0000256" key="2">
    <source>
        <dbReference type="ARBA" id="ARBA00022525"/>
    </source>
</evidence>
<evidence type="ECO:0000256" key="3">
    <source>
        <dbReference type="ARBA" id="ARBA00022729"/>
    </source>
</evidence>
<feature type="non-terminal residue" evidence="4">
    <location>
        <position position="119"/>
    </location>
</feature>
<gene>
    <name evidence="4" type="ORF">HAINFHK1212_0934</name>
</gene>
<organism evidence="4">
    <name type="scientific">Haemophilus influenzae HK1212</name>
    <dbReference type="NCBI Taxonomy" id="456482"/>
    <lineage>
        <taxon>Bacteria</taxon>
        <taxon>Pseudomonadati</taxon>
        <taxon>Pseudomonadota</taxon>
        <taxon>Gammaproteobacteria</taxon>
        <taxon>Pasteurellales</taxon>
        <taxon>Pasteurellaceae</taxon>
        <taxon>Haemophilus</taxon>
    </lineage>
</organism>
<dbReference type="InterPro" id="IPR050909">
    <property type="entry name" value="Bact_Autotransporter_VF"/>
</dbReference>
<keyword evidence="3" id="KW-0732">Signal</keyword>
<dbReference type="EMBL" id="ABFC01001004">
    <property type="protein sequence ID" value="EFA27995.1"/>
    <property type="molecule type" value="Genomic_DNA"/>
</dbReference>
<sequence>IGLGTLLVNGKGKNLGSLSVGNGLVVLDQQADESGQKQAFKEVGIVSGRATVKLNSENQVDPNNIYFGFRGGRLDLNGHSLTFKRIQNTDEGAMIVNHNTTQVANITITGYDTINDNLK</sequence>
<dbReference type="SUPFAM" id="SSF51126">
    <property type="entry name" value="Pectin lyase-like"/>
    <property type="match status" value="1"/>
</dbReference>